<evidence type="ECO:0000313" key="3">
    <source>
        <dbReference type="EMBL" id="AGY58443.1"/>
    </source>
</evidence>
<keyword evidence="4" id="KW-1185">Reference proteome</keyword>
<dbReference type="InterPro" id="IPR036065">
    <property type="entry name" value="BolA-like_sf"/>
</dbReference>
<protein>
    <submittedName>
        <fullName evidence="3">BolA family protein</fullName>
    </submittedName>
</protein>
<dbReference type="PANTHER" id="PTHR46229:SF2">
    <property type="entry name" value="BOLA-LIKE PROTEIN 1"/>
    <property type="match status" value="1"/>
</dbReference>
<dbReference type="KEGG" id="glj:GKIL_2197"/>
<reference evidence="3 4" key="1">
    <citation type="journal article" date="2013" name="PLoS ONE">
        <title>Cultivation and Complete Genome Sequencing of Gloeobacter kilaueensis sp. nov., from a Lava Cave in Kilauea Caldera, Hawai'i.</title>
        <authorList>
            <person name="Saw J.H."/>
            <person name="Schatz M."/>
            <person name="Brown M.V."/>
            <person name="Kunkel D.D."/>
            <person name="Foster J.S."/>
            <person name="Shick H."/>
            <person name="Christensen S."/>
            <person name="Hou S."/>
            <person name="Wan X."/>
            <person name="Donachie S.P."/>
        </authorList>
    </citation>
    <scope>NUCLEOTIDE SEQUENCE [LARGE SCALE GENOMIC DNA]</scope>
    <source>
        <strain evidence="4">JS</strain>
    </source>
</reference>
<dbReference type="PIRSF" id="PIRSF003113">
    <property type="entry name" value="BolA"/>
    <property type="match status" value="1"/>
</dbReference>
<dbReference type="SUPFAM" id="SSF82657">
    <property type="entry name" value="BolA-like"/>
    <property type="match status" value="1"/>
</dbReference>
<organism evidence="3 4">
    <name type="scientific">Gloeobacter kilaueensis (strain ATCC BAA-2537 / CCAP 1431/1 / ULC 316 / JS1)</name>
    <dbReference type="NCBI Taxonomy" id="1183438"/>
    <lineage>
        <taxon>Bacteria</taxon>
        <taxon>Bacillati</taxon>
        <taxon>Cyanobacteriota</taxon>
        <taxon>Cyanophyceae</taxon>
        <taxon>Gloeobacterales</taxon>
        <taxon>Gloeobacteraceae</taxon>
        <taxon>Gloeobacter</taxon>
    </lineage>
</organism>
<dbReference type="Gene3D" id="3.30.300.90">
    <property type="entry name" value="BolA-like"/>
    <property type="match status" value="1"/>
</dbReference>
<gene>
    <name evidence="3" type="ORF">GKIL_2197</name>
</gene>
<comment type="similarity">
    <text evidence="1 2">Belongs to the BolA/IbaG family.</text>
</comment>
<evidence type="ECO:0000256" key="1">
    <source>
        <dbReference type="ARBA" id="ARBA00005578"/>
    </source>
</evidence>
<evidence type="ECO:0000256" key="2">
    <source>
        <dbReference type="RuleBase" id="RU003860"/>
    </source>
</evidence>
<evidence type="ECO:0000313" key="4">
    <source>
        <dbReference type="Proteomes" id="UP000017396"/>
    </source>
</evidence>
<dbReference type="STRING" id="1183438.GKIL_2197"/>
<dbReference type="EMBL" id="CP003587">
    <property type="protein sequence ID" value="AGY58443.1"/>
    <property type="molecule type" value="Genomic_DNA"/>
</dbReference>
<dbReference type="InterPro" id="IPR050961">
    <property type="entry name" value="BolA/IbaG_stress_morph_reg"/>
</dbReference>
<name>U5QHV0_GLOK1</name>
<dbReference type="Pfam" id="PF01722">
    <property type="entry name" value="BolA"/>
    <property type="match status" value="1"/>
</dbReference>
<sequence>MLPEDVRELILEAFPDAVVEVQDLTGTGDHFAATIVSERFSGLPMIKQHRLVNQALLDYLEDGRIHALALKTFSPEQWQRASVQLES</sequence>
<dbReference type="RefSeq" id="WP_023173595.1">
    <property type="nucleotide sequence ID" value="NC_022600.1"/>
</dbReference>
<dbReference type="OrthoDB" id="9796738at2"/>
<dbReference type="HOGENOM" id="CLU_109462_4_2_3"/>
<dbReference type="Proteomes" id="UP000017396">
    <property type="component" value="Chromosome"/>
</dbReference>
<dbReference type="PANTHER" id="PTHR46229">
    <property type="entry name" value="BOLA TRANSCRIPTION REGULATOR"/>
    <property type="match status" value="1"/>
</dbReference>
<dbReference type="eggNOG" id="COG5007">
    <property type="taxonomic scope" value="Bacteria"/>
</dbReference>
<accession>U5QHV0</accession>
<dbReference type="AlphaFoldDB" id="U5QHV0"/>
<proteinExistence type="inferred from homology"/>
<dbReference type="InterPro" id="IPR002634">
    <property type="entry name" value="BolA"/>
</dbReference>